<evidence type="ECO:0000313" key="11">
    <source>
        <dbReference type="Proteomes" id="UP000265703"/>
    </source>
</evidence>
<dbReference type="STRING" id="658196.A0A397SUT1"/>
<dbReference type="OrthoDB" id="2352140at2759"/>
<comment type="caution">
    <text evidence="10">The sequence shown here is derived from an EMBL/GenBank/DDBJ whole genome shotgun (WGS) entry which is preliminary data.</text>
</comment>
<feature type="domain" description="Ion transport" evidence="9">
    <location>
        <begin position="694"/>
        <end position="961"/>
    </location>
</feature>
<dbReference type="AlphaFoldDB" id="A0A397SUT1"/>
<dbReference type="InterPro" id="IPR024862">
    <property type="entry name" value="TRPV"/>
</dbReference>
<evidence type="ECO:0000256" key="8">
    <source>
        <dbReference type="SAM" id="Phobius"/>
    </source>
</evidence>
<evidence type="ECO:0000256" key="5">
    <source>
        <dbReference type="ARBA" id="ARBA00023136"/>
    </source>
</evidence>
<keyword evidence="4 8" id="KW-1133">Transmembrane helix</keyword>
<evidence type="ECO:0000256" key="4">
    <source>
        <dbReference type="ARBA" id="ARBA00022989"/>
    </source>
</evidence>
<proteinExistence type="predicted"/>
<keyword evidence="11" id="KW-1185">Reference proteome</keyword>
<feature type="transmembrane region" description="Helical" evidence="8">
    <location>
        <begin position="928"/>
        <end position="951"/>
    </location>
</feature>
<sequence length="1111" mass="131312">MSQSGDISVKIDEDDKIDIEQNIIKNDDKPQNDKPHNGKPITMIEISPNETYLVTFSEEDKSFIGWNVVYVKDMDEFQLKPDDYHHIIDHEIDVRKICVSDDKKLAYIYRKDNKENSIIEVINMKNYGQKIELDFAPFYFNSQYCCFNLKNEFILNGNNLQRIYYVDPKNIILTYSTQTKNNKWKCKGIYDIPNGYEVISISKDDKLYLLFSNTYIHEWDLLTEKSIRIFGNKEKIKLKDVRISSNNKYICLKIKDKIIIYSIELEIPIITLDVNKVLIELDINIEKNPKTKTLEIQQETEKEIGTPGDTKEQIKVQNFNYIDFYTSCKICSSIMLDYWKKNDQNFILNGYFWKIKLSKIFISVKTQEHLNVDLFNLYINEMNEFLQGQKDDIDGHTTFIKGNNSIKWKIMAIENFKIKIEVFKKSDEMDDEWKLVKTRIDEFKLKGNERFYLYEKKLFKNNDILIISNKEIIDNKESLLKYGVEVLSFAINKHNLELIDRVYKKCVYYFQEDFQNNKTYLSIITSTIPLFNEYYREYILKYSLETCMIIDSHSYNITHQNNSLHLYSQNLQITNLTSSILWLKYVDLYQKPSNPFVISDGYMSELVSFPLIGTCQFILEYVSTPTPTPTITFMSPYVKYVNYPKNYSWISELVRPQSSPFVKSINGDIYKTWNGEALINFKWNTYGKYYYTIIWISFMALLGCFTFAATIPQKYIEEDTRKQLFIASIILGSIHLSFEIRQFIYGPINWIKDYWNIFDIIAYLLPMYTSIYWLRTNDMDRIIPLLSFSCLFLDVKFLLFFRAFERFGVYFAIMISVAEQIIYFLVLLFIIIISFAHAFFILLLPRFEFSLDQRTNNNDPNNPWNLAPAYSKILDDGTMDPNQYIIQPPNENTNMFTNFGTALFATYKFLTGDSGALSNWPYIKNPSLVILIVLFSLLIVVYLMNLLIGLLNMAIDKDNDRVSYIIQKAKILAEIELFYLLPNQRRWEAWFPEVMWYYANTDETREEIKRLMNKNLWKTNDFPEMKKALLEELKINNEDKNTAVSQQELNELKIALLKELKTNKDDTQQELNKLKLDLLKELKNDDNYQDKGLKNDDDDDVDVDLGINLFS</sequence>
<feature type="transmembrane region" description="Helical" evidence="8">
    <location>
        <begin position="782"/>
        <end position="801"/>
    </location>
</feature>
<evidence type="ECO:0000256" key="3">
    <source>
        <dbReference type="ARBA" id="ARBA00022737"/>
    </source>
</evidence>
<dbReference type="PANTHER" id="PTHR10582:SF2">
    <property type="entry name" value="INACTIVE"/>
    <property type="match status" value="1"/>
</dbReference>
<dbReference type="Gene3D" id="1.10.287.70">
    <property type="match status" value="1"/>
</dbReference>
<dbReference type="Proteomes" id="UP000265703">
    <property type="component" value="Unassembled WGS sequence"/>
</dbReference>
<dbReference type="PANTHER" id="PTHR10582">
    <property type="entry name" value="TRANSIENT RECEPTOR POTENTIAL ION CHANNEL PROTEIN"/>
    <property type="match status" value="1"/>
</dbReference>
<dbReference type="EMBL" id="QKYT01000291">
    <property type="protein sequence ID" value="RIA87805.1"/>
    <property type="molecule type" value="Genomic_DNA"/>
</dbReference>
<accession>A0A397SUT1</accession>
<gene>
    <name evidence="10" type="ORF">C1645_827225</name>
</gene>
<keyword evidence="5 8" id="KW-0472">Membrane</keyword>
<dbReference type="InterPro" id="IPR005821">
    <property type="entry name" value="Ion_trans_dom"/>
</dbReference>
<evidence type="ECO:0000256" key="7">
    <source>
        <dbReference type="SAM" id="MobiDB-lite"/>
    </source>
</evidence>
<reference evidence="10 11" key="1">
    <citation type="submission" date="2018-06" db="EMBL/GenBank/DDBJ databases">
        <title>Comparative genomics reveals the genomic features of Rhizophagus irregularis, R. cerebriforme, R. diaphanum and Gigaspora rosea, and their symbiotic lifestyle signature.</title>
        <authorList>
            <person name="Morin E."/>
            <person name="San Clemente H."/>
            <person name="Chen E.C.H."/>
            <person name="De La Providencia I."/>
            <person name="Hainaut M."/>
            <person name="Kuo A."/>
            <person name="Kohler A."/>
            <person name="Murat C."/>
            <person name="Tang N."/>
            <person name="Roy S."/>
            <person name="Loubradou J."/>
            <person name="Henrissat B."/>
            <person name="Grigoriev I.V."/>
            <person name="Corradi N."/>
            <person name="Roux C."/>
            <person name="Martin F.M."/>
        </authorList>
    </citation>
    <scope>NUCLEOTIDE SEQUENCE [LARGE SCALE GENOMIC DNA]</scope>
    <source>
        <strain evidence="10 11">DAOM 227022</strain>
    </source>
</reference>
<dbReference type="GO" id="GO:0005886">
    <property type="term" value="C:plasma membrane"/>
    <property type="evidence" value="ECO:0007669"/>
    <property type="project" value="TreeGrafter"/>
</dbReference>
<evidence type="ECO:0000313" key="10">
    <source>
        <dbReference type="EMBL" id="RIA87805.1"/>
    </source>
</evidence>
<evidence type="ECO:0000256" key="1">
    <source>
        <dbReference type="ARBA" id="ARBA00004141"/>
    </source>
</evidence>
<dbReference type="Pfam" id="PF00520">
    <property type="entry name" value="Ion_trans"/>
    <property type="match status" value="1"/>
</dbReference>
<organism evidence="10 11">
    <name type="scientific">Glomus cerebriforme</name>
    <dbReference type="NCBI Taxonomy" id="658196"/>
    <lineage>
        <taxon>Eukaryota</taxon>
        <taxon>Fungi</taxon>
        <taxon>Fungi incertae sedis</taxon>
        <taxon>Mucoromycota</taxon>
        <taxon>Glomeromycotina</taxon>
        <taxon>Glomeromycetes</taxon>
        <taxon>Glomerales</taxon>
        <taxon>Glomeraceae</taxon>
        <taxon>Glomus</taxon>
    </lineage>
</organism>
<name>A0A397SUT1_9GLOM</name>
<feature type="transmembrane region" description="Helical" evidence="8">
    <location>
        <begin position="689"/>
        <end position="712"/>
    </location>
</feature>
<keyword evidence="6" id="KW-0175">Coiled coil</keyword>
<dbReference type="GO" id="GO:0098703">
    <property type="term" value="P:calcium ion import across plasma membrane"/>
    <property type="evidence" value="ECO:0007669"/>
    <property type="project" value="TreeGrafter"/>
</dbReference>
<evidence type="ECO:0000256" key="2">
    <source>
        <dbReference type="ARBA" id="ARBA00022692"/>
    </source>
</evidence>
<dbReference type="GO" id="GO:0005216">
    <property type="term" value="F:monoatomic ion channel activity"/>
    <property type="evidence" value="ECO:0007669"/>
    <property type="project" value="InterPro"/>
</dbReference>
<comment type="subcellular location">
    <subcellularLocation>
        <location evidence="1">Membrane</location>
        <topology evidence="1">Multi-pass membrane protein</topology>
    </subcellularLocation>
</comment>
<evidence type="ECO:0000256" key="6">
    <source>
        <dbReference type="SAM" id="Coils"/>
    </source>
</evidence>
<feature type="transmembrane region" description="Helical" evidence="8">
    <location>
        <begin position="724"/>
        <end position="748"/>
    </location>
</feature>
<keyword evidence="3" id="KW-0677">Repeat</keyword>
<feature type="region of interest" description="Disordered" evidence="7">
    <location>
        <begin position="22"/>
        <end position="41"/>
    </location>
</feature>
<evidence type="ECO:0000259" key="9">
    <source>
        <dbReference type="Pfam" id="PF00520"/>
    </source>
</evidence>
<feature type="compositionally biased region" description="Basic and acidic residues" evidence="7">
    <location>
        <begin position="25"/>
        <end position="36"/>
    </location>
</feature>
<protein>
    <recommendedName>
        <fullName evidence="9">Ion transport domain-containing protein</fullName>
    </recommendedName>
</protein>
<dbReference type="SUPFAM" id="SSF69322">
    <property type="entry name" value="Tricorn protease domain 2"/>
    <property type="match status" value="1"/>
</dbReference>
<feature type="coiled-coil region" evidence="6">
    <location>
        <begin position="1030"/>
        <end position="1084"/>
    </location>
</feature>
<feature type="transmembrane region" description="Helical" evidence="8">
    <location>
        <begin position="821"/>
        <end position="844"/>
    </location>
</feature>
<keyword evidence="2 8" id="KW-0812">Transmembrane</keyword>